<evidence type="ECO:0000313" key="1">
    <source>
        <dbReference type="EMBL" id="CAB4009484.1"/>
    </source>
</evidence>
<name>A0A6S7HV73_PARCT</name>
<gene>
    <name evidence="1" type="ORF">PACLA_8A078921</name>
</gene>
<dbReference type="Proteomes" id="UP001152795">
    <property type="component" value="Unassembled WGS sequence"/>
</dbReference>
<protein>
    <submittedName>
        <fullName evidence="1">Uncharacterized protein</fullName>
    </submittedName>
</protein>
<comment type="caution">
    <text evidence="1">The sequence shown here is derived from an EMBL/GenBank/DDBJ whole genome shotgun (WGS) entry which is preliminary data.</text>
</comment>
<dbReference type="AlphaFoldDB" id="A0A6S7HV73"/>
<keyword evidence="2" id="KW-1185">Reference proteome</keyword>
<reference evidence="1" key="1">
    <citation type="submission" date="2020-04" db="EMBL/GenBank/DDBJ databases">
        <authorList>
            <person name="Alioto T."/>
            <person name="Alioto T."/>
            <person name="Gomez Garrido J."/>
        </authorList>
    </citation>
    <scope>NUCLEOTIDE SEQUENCE</scope>
    <source>
        <strain evidence="1">A484AB</strain>
    </source>
</reference>
<accession>A0A6S7HV73</accession>
<organism evidence="1 2">
    <name type="scientific">Paramuricea clavata</name>
    <name type="common">Red gorgonian</name>
    <name type="synonym">Violescent sea-whip</name>
    <dbReference type="NCBI Taxonomy" id="317549"/>
    <lineage>
        <taxon>Eukaryota</taxon>
        <taxon>Metazoa</taxon>
        <taxon>Cnidaria</taxon>
        <taxon>Anthozoa</taxon>
        <taxon>Octocorallia</taxon>
        <taxon>Malacalcyonacea</taxon>
        <taxon>Plexauridae</taxon>
        <taxon>Paramuricea</taxon>
    </lineage>
</organism>
<evidence type="ECO:0000313" key="2">
    <source>
        <dbReference type="Proteomes" id="UP001152795"/>
    </source>
</evidence>
<proteinExistence type="predicted"/>
<sequence>MKDMEDKYPEYDDKSYDELFSDFQELTTRRNRIINNSSLDPTDIDSEIKYVKSLMEKLSANQQSTSFTSGDDGKTVTITNGSREVTAPAVEFVDMSDRPENDIRPAVEDFISKHYDRRDFKFNLHSDKVSELRLNLNRTGKNNRTYRPLTNSNTRGKEQIVLKRVNGDLQYNKANVAKEAVAQFKRHVDDILSEQATNFPVIETDMERPRIKGLDQEENRDLEGVVNPSDYIDPQSRIGDNGALQIQADHFQKALDRTIDQRDRTNDPMEFIELQERINGLREARDRTLQQREIEEVRAQQEEDVSRLQRFKEWAKENMLGLSAVAITVAGIITTVVIGARTAIIKGAQATSKFAKALANLGKKLGPMLLPLFNMLAKLVSLGAKGLAWLASNLWVLAIAVAWFVYDYFKERRRKK</sequence>
<dbReference type="EMBL" id="CACRXK020006466">
    <property type="protein sequence ID" value="CAB4009484.1"/>
    <property type="molecule type" value="Genomic_DNA"/>
</dbReference>